<keyword evidence="1" id="KW-0479">Metal-binding</keyword>
<evidence type="ECO:0000256" key="2">
    <source>
        <dbReference type="ARBA" id="ARBA00022801"/>
    </source>
</evidence>
<dbReference type="OrthoDB" id="115239at2"/>
<evidence type="ECO:0000313" key="5">
    <source>
        <dbReference type="EMBL" id="ABE56122.1"/>
    </source>
</evidence>
<dbReference type="Gene3D" id="3.20.20.370">
    <property type="entry name" value="Glycoside hydrolase/deacetylase"/>
    <property type="match status" value="1"/>
</dbReference>
<dbReference type="GO" id="GO:0016020">
    <property type="term" value="C:membrane"/>
    <property type="evidence" value="ECO:0007669"/>
    <property type="project" value="TreeGrafter"/>
</dbReference>
<dbReference type="PANTHER" id="PTHR10587:SF133">
    <property type="entry name" value="CHITIN DEACETYLASE 1-RELATED"/>
    <property type="match status" value="1"/>
</dbReference>
<gene>
    <name evidence="5" type="ordered locus">Sden_2843</name>
</gene>
<name>Q12KA4_SHEDO</name>
<evidence type="ECO:0000256" key="1">
    <source>
        <dbReference type="ARBA" id="ARBA00022723"/>
    </source>
</evidence>
<feature type="chain" id="PRO_5004181212" evidence="3">
    <location>
        <begin position="19"/>
        <end position="307"/>
    </location>
</feature>
<dbReference type="CDD" id="cd10960">
    <property type="entry name" value="CE4_NodB_like_1"/>
    <property type="match status" value="1"/>
</dbReference>
<sequence>MKHYLLLLLICISPLSHAKQIAITFDDSPRKADGYFDGPERAQKLIQALKKHNIAQVAFFSNSLGLNAEGIQRLQSYSQAGHIIANHTHSHPDFNNMTVEEYAQNFLLADLELKQFKGFKKLFRFPYLRDGNSELKRTGMQAVLKKQGYINAYITLNNYDWYMEDLFQRAIKKGVALDFDRMRQFYVQVLMESIEYYDAMAQTHLGRSPKHILLLHEMDISALFVGDLVDALRRKGWSIITPEEAYTDDIAQYQPQGVFSYNPGRIGEIARDKGQKAGLWHHTLDEAYLEKRFAEEVLSIKLERVME</sequence>
<dbReference type="Proteomes" id="UP000001982">
    <property type="component" value="Chromosome"/>
</dbReference>
<dbReference type="GO" id="GO:0016810">
    <property type="term" value="F:hydrolase activity, acting on carbon-nitrogen (but not peptide) bonds"/>
    <property type="evidence" value="ECO:0007669"/>
    <property type="project" value="InterPro"/>
</dbReference>
<organism evidence="5 6">
    <name type="scientific">Shewanella denitrificans (strain OS217 / ATCC BAA-1090 / DSM 15013)</name>
    <dbReference type="NCBI Taxonomy" id="318161"/>
    <lineage>
        <taxon>Bacteria</taxon>
        <taxon>Pseudomonadati</taxon>
        <taxon>Pseudomonadota</taxon>
        <taxon>Gammaproteobacteria</taxon>
        <taxon>Alteromonadales</taxon>
        <taxon>Shewanellaceae</taxon>
        <taxon>Shewanella</taxon>
    </lineage>
</organism>
<dbReference type="GO" id="GO:0046872">
    <property type="term" value="F:metal ion binding"/>
    <property type="evidence" value="ECO:0007669"/>
    <property type="project" value="UniProtKB-KW"/>
</dbReference>
<dbReference type="GO" id="GO:0005975">
    <property type="term" value="P:carbohydrate metabolic process"/>
    <property type="evidence" value="ECO:0007669"/>
    <property type="project" value="InterPro"/>
</dbReference>
<proteinExistence type="predicted"/>
<dbReference type="RefSeq" id="WP_011497271.1">
    <property type="nucleotide sequence ID" value="NC_007954.1"/>
</dbReference>
<feature type="domain" description="NodB homology" evidence="4">
    <location>
        <begin position="19"/>
        <end position="240"/>
    </location>
</feature>
<accession>Q12KA4</accession>
<evidence type="ECO:0000256" key="3">
    <source>
        <dbReference type="SAM" id="SignalP"/>
    </source>
</evidence>
<reference evidence="5 6" key="1">
    <citation type="submission" date="2006-03" db="EMBL/GenBank/DDBJ databases">
        <title>Complete sequence of Shewanella denitrificans OS217.</title>
        <authorList>
            <consortium name="US DOE Joint Genome Institute"/>
            <person name="Copeland A."/>
            <person name="Lucas S."/>
            <person name="Lapidus A."/>
            <person name="Barry K."/>
            <person name="Detter J.C."/>
            <person name="Glavina del Rio T."/>
            <person name="Hammon N."/>
            <person name="Israni S."/>
            <person name="Dalin E."/>
            <person name="Tice H."/>
            <person name="Pitluck S."/>
            <person name="Brettin T."/>
            <person name="Bruce D."/>
            <person name="Han C."/>
            <person name="Tapia R."/>
            <person name="Gilna P."/>
            <person name="Kiss H."/>
            <person name="Schmutz J."/>
            <person name="Larimer F."/>
            <person name="Land M."/>
            <person name="Hauser L."/>
            <person name="Kyrpides N."/>
            <person name="Lykidis A."/>
            <person name="Richardson P."/>
        </authorList>
    </citation>
    <scope>NUCLEOTIDE SEQUENCE [LARGE SCALE GENOMIC DNA]</scope>
    <source>
        <strain evidence="6">OS217 / ATCC BAA-1090 / DSM 15013</strain>
    </source>
</reference>
<dbReference type="InterPro" id="IPR002509">
    <property type="entry name" value="NODB_dom"/>
</dbReference>
<evidence type="ECO:0000313" key="6">
    <source>
        <dbReference type="Proteomes" id="UP000001982"/>
    </source>
</evidence>
<dbReference type="PANTHER" id="PTHR10587">
    <property type="entry name" value="GLYCOSYL TRANSFERASE-RELATED"/>
    <property type="match status" value="1"/>
</dbReference>
<dbReference type="STRING" id="318161.Sden_2843"/>
<evidence type="ECO:0000259" key="4">
    <source>
        <dbReference type="PROSITE" id="PS51677"/>
    </source>
</evidence>
<dbReference type="AlphaFoldDB" id="Q12KA4"/>
<dbReference type="KEGG" id="sdn:Sden_2843"/>
<dbReference type="SUPFAM" id="SSF88713">
    <property type="entry name" value="Glycoside hydrolase/deacetylase"/>
    <property type="match status" value="1"/>
</dbReference>
<keyword evidence="2" id="KW-0378">Hydrolase</keyword>
<keyword evidence="6" id="KW-1185">Reference proteome</keyword>
<dbReference type="EMBL" id="CP000302">
    <property type="protein sequence ID" value="ABE56122.1"/>
    <property type="molecule type" value="Genomic_DNA"/>
</dbReference>
<feature type="signal peptide" evidence="3">
    <location>
        <begin position="1"/>
        <end position="18"/>
    </location>
</feature>
<dbReference type="eggNOG" id="COG0726">
    <property type="taxonomic scope" value="Bacteria"/>
</dbReference>
<dbReference type="InterPro" id="IPR011330">
    <property type="entry name" value="Glyco_hydro/deAcase_b/a-brl"/>
</dbReference>
<protein>
    <submittedName>
        <fullName evidence="5">Polysaccharide deacetylase</fullName>
    </submittedName>
</protein>
<dbReference type="Pfam" id="PF01522">
    <property type="entry name" value="Polysacc_deac_1"/>
    <property type="match status" value="1"/>
</dbReference>
<dbReference type="HOGENOM" id="CLU_071828_1_0_6"/>
<dbReference type="InterPro" id="IPR050248">
    <property type="entry name" value="Polysacc_deacetylase_ArnD"/>
</dbReference>
<keyword evidence="3" id="KW-0732">Signal</keyword>
<dbReference type="PROSITE" id="PS51677">
    <property type="entry name" value="NODB"/>
    <property type="match status" value="1"/>
</dbReference>